<gene>
    <name evidence="1" type="ORF">CEXT_500791</name>
</gene>
<comment type="caution">
    <text evidence="1">The sequence shown here is derived from an EMBL/GenBank/DDBJ whole genome shotgun (WGS) entry which is preliminary data.</text>
</comment>
<evidence type="ECO:0000313" key="2">
    <source>
        <dbReference type="Proteomes" id="UP001054945"/>
    </source>
</evidence>
<dbReference type="EMBL" id="BPLR01009700">
    <property type="protein sequence ID" value="GIY33875.1"/>
    <property type="molecule type" value="Genomic_DNA"/>
</dbReference>
<name>A0AAV4SN32_CAEEX</name>
<proteinExistence type="predicted"/>
<protein>
    <submittedName>
        <fullName evidence="1">Uncharacterized protein</fullName>
    </submittedName>
</protein>
<keyword evidence="2" id="KW-1185">Reference proteome</keyword>
<dbReference type="AlphaFoldDB" id="A0AAV4SN32"/>
<sequence>MQFQSGLQDHLSWPPVVEINEAPSNTDIYKINNRIHYQRQSSMKTKSQMSQNRPEAAPTHWGLLGNGRSGEVLIKVATCANYRPVFAEFPKFLEFGHLIISLKGEQQVVREEEGFDKSWQPFCFKSLFKYLIYKA</sequence>
<organism evidence="1 2">
    <name type="scientific">Caerostris extrusa</name>
    <name type="common">Bark spider</name>
    <name type="synonym">Caerostris bankana</name>
    <dbReference type="NCBI Taxonomy" id="172846"/>
    <lineage>
        <taxon>Eukaryota</taxon>
        <taxon>Metazoa</taxon>
        <taxon>Ecdysozoa</taxon>
        <taxon>Arthropoda</taxon>
        <taxon>Chelicerata</taxon>
        <taxon>Arachnida</taxon>
        <taxon>Araneae</taxon>
        <taxon>Araneomorphae</taxon>
        <taxon>Entelegynae</taxon>
        <taxon>Araneoidea</taxon>
        <taxon>Araneidae</taxon>
        <taxon>Caerostris</taxon>
    </lineage>
</organism>
<accession>A0AAV4SN32</accession>
<evidence type="ECO:0000313" key="1">
    <source>
        <dbReference type="EMBL" id="GIY33875.1"/>
    </source>
</evidence>
<reference evidence="1 2" key="1">
    <citation type="submission" date="2021-06" db="EMBL/GenBank/DDBJ databases">
        <title>Caerostris extrusa draft genome.</title>
        <authorList>
            <person name="Kono N."/>
            <person name="Arakawa K."/>
        </authorList>
    </citation>
    <scope>NUCLEOTIDE SEQUENCE [LARGE SCALE GENOMIC DNA]</scope>
</reference>
<dbReference type="Proteomes" id="UP001054945">
    <property type="component" value="Unassembled WGS sequence"/>
</dbReference>